<dbReference type="EMBL" id="JAEVHI010000004">
    <property type="protein sequence ID" value="KAG5293546.1"/>
    <property type="molecule type" value="Genomic_DNA"/>
</dbReference>
<reference evidence="1 2" key="1">
    <citation type="submission" date="2021-01" db="EMBL/GenBank/DDBJ databases">
        <title>Chromosome-level genome assembly of a human fungal pathogen reveals clustering of transcriptionally co-regulated genes.</title>
        <authorList>
            <person name="Voorhies M."/>
            <person name="Cohen S."/>
            <person name="Shea T.P."/>
            <person name="Petrus S."/>
            <person name="Munoz J.F."/>
            <person name="Poplawski S."/>
            <person name="Goldman W.E."/>
            <person name="Michael T."/>
            <person name="Cuomo C.A."/>
            <person name="Sil A."/>
            <person name="Beyhan S."/>
        </authorList>
    </citation>
    <scope>NUCLEOTIDE SEQUENCE [LARGE SCALE GENOMIC DNA]</scope>
    <source>
        <strain evidence="1 2">G184AR</strain>
    </source>
</reference>
<evidence type="ECO:0000313" key="2">
    <source>
        <dbReference type="Proteomes" id="UP000670092"/>
    </source>
</evidence>
<name>A0A8H7YLZ5_AJECA</name>
<dbReference type="Proteomes" id="UP000670092">
    <property type="component" value="Unassembled WGS sequence"/>
</dbReference>
<sequence length="70" mass="7941">MQVALTTRTFPGWTGPLISISVPSSLLRPPQTKSTTVTQSQKQLHTSRCSFHNQYAFRIMRPHRGCIIML</sequence>
<gene>
    <name evidence="1" type="ORF">I7I52_04897</name>
</gene>
<proteinExistence type="predicted"/>
<organism evidence="1 2">
    <name type="scientific">Ajellomyces capsulatus</name>
    <name type="common">Darling's disease fungus</name>
    <name type="synonym">Histoplasma capsulatum</name>
    <dbReference type="NCBI Taxonomy" id="5037"/>
    <lineage>
        <taxon>Eukaryota</taxon>
        <taxon>Fungi</taxon>
        <taxon>Dikarya</taxon>
        <taxon>Ascomycota</taxon>
        <taxon>Pezizomycotina</taxon>
        <taxon>Eurotiomycetes</taxon>
        <taxon>Eurotiomycetidae</taxon>
        <taxon>Onygenales</taxon>
        <taxon>Ajellomycetaceae</taxon>
        <taxon>Histoplasma</taxon>
    </lineage>
</organism>
<dbReference type="VEuPathDB" id="FungiDB:I7I52_04897"/>
<protein>
    <submittedName>
        <fullName evidence="1">Uncharacterized protein</fullName>
    </submittedName>
</protein>
<evidence type="ECO:0000313" key="1">
    <source>
        <dbReference type="EMBL" id="KAG5293546.1"/>
    </source>
</evidence>
<accession>A0A8H7YLZ5</accession>
<comment type="caution">
    <text evidence="1">The sequence shown here is derived from an EMBL/GenBank/DDBJ whole genome shotgun (WGS) entry which is preliminary data.</text>
</comment>
<dbReference type="AlphaFoldDB" id="A0A8H7YLZ5"/>